<dbReference type="GO" id="GO:0032259">
    <property type="term" value="P:methylation"/>
    <property type="evidence" value="ECO:0007669"/>
    <property type="project" value="UniProtKB-KW"/>
</dbReference>
<dbReference type="Gene3D" id="3.40.50.150">
    <property type="entry name" value="Vaccinia Virus protein VP39"/>
    <property type="match status" value="1"/>
</dbReference>
<dbReference type="GO" id="GO:0008168">
    <property type="term" value="F:methyltransferase activity"/>
    <property type="evidence" value="ECO:0007669"/>
    <property type="project" value="UniProtKB-KW"/>
</dbReference>
<feature type="domain" description="DNA methylase adenine-specific" evidence="2">
    <location>
        <begin position="137"/>
        <end position="235"/>
    </location>
</feature>
<gene>
    <name evidence="3" type="ORF">FK492_20580</name>
</gene>
<keyword evidence="4" id="KW-1185">Reference proteome</keyword>
<accession>A0ABY2ZTH3</accession>
<proteinExistence type="inferred from homology"/>
<keyword evidence="3" id="KW-0808">Transferase</keyword>
<dbReference type="InterPro" id="IPR003356">
    <property type="entry name" value="DNA_methylase_A-5"/>
</dbReference>
<dbReference type="InterPro" id="IPR029063">
    <property type="entry name" value="SAM-dependent_MTases_sf"/>
</dbReference>
<name>A0ABY2ZTH3_9GAMM</name>
<protein>
    <submittedName>
        <fullName evidence="3">SAM-dependent DNA methyltransferase</fullName>
    </submittedName>
</protein>
<keyword evidence="3" id="KW-0489">Methyltransferase</keyword>
<comment type="similarity">
    <text evidence="1">Belongs to the N(4)/N(6)-methyltransferase family.</text>
</comment>
<evidence type="ECO:0000313" key="3">
    <source>
        <dbReference type="EMBL" id="TQC70097.1"/>
    </source>
</evidence>
<evidence type="ECO:0000259" key="2">
    <source>
        <dbReference type="Pfam" id="PF02384"/>
    </source>
</evidence>
<sequence>MSQISFAEFFDQAQDAAPVVQHPLPVLPVNLPAVSAPALSLAAARKEFISVFRKTGYNLRRWEVFSDFIILAASELDIARIRTPESIERCRKICERYSAADIQNMHELFALMVCALEAQFHDFLGAIFMELELGDDRRGQYFTPYSVQSMMARLLMPGVIDTIRQEGMFTLSEPTCGAGGMVIAYAECLIEAGLNPSAQMFVSCIDIDPVAADMAFIQLSLLGIAAEVVTGNTLTLEFNRVRYTPAYYLNDFEERLESQRRIKAMLAFIKAM</sequence>
<dbReference type="Pfam" id="PF02384">
    <property type="entry name" value="N6_Mtase"/>
    <property type="match status" value="1"/>
</dbReference>
<organism evidence="3 4">
    <name type="scientific">Pantoea dispersa</name>
    <dbReference type="NCBI Taxonomy" id="59814"/>
    <lineage>
        <taxon>Bacteria</taxon>
        <taxon>Pseudomonadati</taxon>
        <taxon>Pseudomonadota</taxon>
        <taxon>Gammaproteobacteria</taxon>
        <taxon>Enterobacterales</taxon>
        <taxon>Erwiniaceae</taxon>
        <taxon>Pantoea</taxon>
    </lineage>
</organism>
<evidence type="ECO:0000256" key="1">
    <source>
        <dbReference type="ARBA" id="ARBA00006594"/>
    </source>
</evidence>
<dbReference type="PRINTS" id="PR00507">
    <property type="entry name" value="N12N6MTFRASE"/>
</dbReference>
<comment type="caution">
    <text evidence="3">The sequence shown here is derived from an EMBL/GenBank/DDBJ whole genome shotgun (WGS) entry which is preliminary data.</text>
</comment>
<reference evidence="3 4" key="1">
    <citation type="submission" date="2019-06" db="EMBL/GenBank/DDBJ databases">
        <title>Pantoea dispersa Assembly.</title>
        <authorList>
            <person name="Wang J."/>
        </authorList>
    </citation>
    <scope>NUCLEOTIDE SEQUENCE [LARGE SCALE GENOMIC DNA]</scope>
    <source>
        <strain evidence="4">bio</strain>
    </source>
</reference>
<evidence type="ECO:0000313" key="4">
    <source>
        <dbReference type="Proteomes" id="UP000319715"/>
    </source>
</evidence>
<dbReference type="SUPFAM" id="SSF53335">
    <property type="entry name" value="S-adenosyl-L-methionine-dependent methyltransferases"/>
    <property type="match status" value="1"/>
</dbReference>
<dbReference type="EMBL" id="VICF01000010">
    <property type="protein sequence ID" value="TQC70097.1"/>
    <property type="molecule type" value="Genomic_DNA"/>
</dbReference>
<dbReference type="RefSeq" id="WP_141496990.1">
    <property type="nucleotide sequence ID" value="NZ_CP082343.1"/>
</dbReference>
<dbReference type="Proteomes" id="UP000319715">
    <property type="component" value="Unassembled WGS sequence"/>
</dbReference>